<dbReference type="GO" id="GO:0016787">
    <property type="term" value="F:hydrolase activity"/>
    <property type="evidence" value="ECO:0007669"/>
    <property type="project" value="UniProtKB-KW"/>
</dbReference>
<evidence type="ECO:0000256" key="1">
    <source>
        <dbReference type="ARBA" id="ARBA00022801"/>
    </source>
</evidence>
<dbReference type="RefSeq" id="WP_142604935.1">
    <property type="nucleotide sequence ID" value="NZ_VDGG01000001.1"/>
</dbReference>
<dbReference type="GO" id="GO:0016020">
    <property type="term" value="C:membrane"/>
    <property type="evidence" value="ECO:0007669"/>
    <property type="project" value="TreeGrafter"/>
</dbReference>
<dbReference type="EMBL" id="VDGG01000001">
    <property type="protein sequence ID" value="TQR18852.1"/>
    <property type="molecule type" value="Genomic_DNA"/>
</dbReference>
<dbReference type="PANTHER" id="PTHR43798:SF31">
    <property type="entry name" value="AB HYDROLASE SUPERFAMILY PROTEIN YCLE"/>
    <property type="match status" value="1"/>
</dbReference>
<feature type="domain" description="AB hydrolase-1" evidence="2">
    <location>
        <begin position="27"/>
        <end position="132"/>
    </location>
</feature>
<keyword evidence="4" id="KW-1185">Reference proteome</keyword>
<accession>A0A544TN23</accession>
<name>A0A544TN23_9BACI</name>
<dbReference type="PANTHER" id="PTHR43798">
    <property type="entry name" value="MONOACYLGLYCEROL LIPASE"/>
    <property type="match status" value="1"/>
</dbReference>
<proteinExistence type="predicted"/>
<evidence type="ECO:0000313" key="3">
    <source>
        <dbReference type="EMBL" id="TQR18852.1"/>
    </source>
</evidence>
<sequence length="275" mass="31076">MTVLDGKYVEVDPGVEIFVQDVGSGDPIVFIPGFTFTTEVFIHQVEHFSKTNRVIVIDPRSHGRSSITLQGNDYVTHGTDLAKVIDTLQLKNVTLAGWSFGCLTVWEYLKQNDYDNVKSLIFIDMSPKALSTNHEEDWVEGTIGDIGAIYNTYLRNPAGQREFIQAYTTSVMVQREVTEDELNWLVEQSLKTPYYIATNLFASGMFSDYREEARIASETVPTLTIVADHWAATAIEFTQKISPKSSIEVLGGHLMFWEHSEKFNKLVEQFLSVDT</sequence>
<organism evidence="3 4">
    <name type="scientific">Psychrobacillus soli</name>
    <dbReference type="NCBI Taxonomy" id="1543965"/>
    <lineage>
        <taxon>Bacteria</taxon>
        <taxon>Bacillati</taxon>
        <taxon>Bacillota</taxon>
        <taxon>Bacilli</taxon>
        <taxon>Bacillales</taxon>
        <taxon>Bacillaceae</taxon>
        <taxon>Psychrobacillus</taxon>
    </lineage>
</organism>
<dbReference type="SUPFAM" id="SSF53474">
    <property type="entry name" value="alpha/beta-Hydrolases"/>
    <property type="match status" value="1"/>
</dbReference>
<dbReference type="InterPro" id="IPR050266">
    <property type="entry name" value="AB_hydrolase_sf"/>
</dbReference>
<dbReference type="Pfam" id="PF00561">
    <property type="entry name" value="Abhydrolase_1"/>
    <property type="match status" value="1"/>
</dbReference>
<protein>
    <submittedName>
        <fullName evidence="3">Alpha/beta hydrolase</fullName>
    </submittedName>
</protein>
<dbReference type="InterPro" id="IPR000073">
    <property type="entry name" value="AB_hydrolase_1"/>
</dbReference>
<dbReference type="OrthoDB" id="9773293at2"/>
<keyword evidence="1 3" id="KW-0378">Hydrolase</keyword>
<reference evidence="3 4" key="1">
    <citation type="submission" date="2019-05" db="EMBL/GenBank/DDBJ databases">
        <title>Psychrobacillus vulpis sp. nov., a new species isolated from feces of a red fox that inhabits in The Tablas de Daimiel Natural Park, Albacete, Spain.</title>
        <authorList>
            <person name="Rodriguez M."/>
            <person name="Reina J.C."/>
            <person name="Bejar V."/>
            <person name="Llamas I."/>
        </authorList>
    </citation>
    <scope>NUCLEOTIDE SEQUENCE [LARGE SCALE GENOMIC DNA]</scope>
    <source>
        <strain evidence="3 4">NHI-2</strain>
    </source>
</reference>
<dbReference type="Gene3D" id="3.40.50.1820">
    <property type="entry name" value="alpha/beta hydrolase"/>
    <property type="match status" value="1"/>
</dbReference>
<evidence type="ECO:0000313" key="4">
    <source>
        <dbReference type="Proteomes" id="UP000318937"/>
    </source>
</evidence>
<evidence type="ECO:0000259" key="2">
    <source>
        <dbReference type="Pfam" id="PF00561"/>
    </source>
</evidence>
<dbReference type="InterPro" id="IPR029058">
    <property type="entry name" value="AB_hydrolase_fold"/>
</dbReference>
<gene>
    <name evidence="3" type="ORF">FG383_00795</name>
</gene>
<dbReference type="Proteomes" id="UP000318937">
    <property type="component" value="Unassembled WGS sequence"/>
</dbReference>
<comment type="caution">
    <text evidence="3">The sequence shown here is derived from an EMBL/GenBank/DDBJ whole genome shotgun (WGS) entry which is preliminary data.</text>
</comment>
<dbReference type="AlphaFoldDB" id="A0A544TN23"/>